<dbReference type="GO" id="GO:0005524">
    <property type="term" value="F:ATP binding"/>
    <property type="evidence" value="ECO:0007669"/>
    <property type="project" value="UniProtKB-KW"/>
</dbReference>
<gene>
    <name evidence="5" type="ORF">SAMN04488103_102501</name>
</gene>
<dbReference type="Proteomes" id="UP000198761">
    <property type="component" value="Unassembled WGS sequence"/>
</dbReference>
<feature type="compositionally biased region" description="Pro residues" evidence="3">
    <location>
        <begin position="1"/>
        <end position="19"/>
    </location>
</feature>
<dbReference type="PANTHER" id="PTHR24221:SF261">
    <property type="entry name" value="GLUTATHIONE_L-CYSTEINE TRANSPORT SYSTEM ATP-BINDING_PERMEASE PROTEIN CYDD"/>
    <property type="match status" value="1"/>
</dbReference>
<feature type="domain" description="ABC transporter" evidence="4">
    <location>
        <begin position="29"/>
        <end position="239"/>
    </location>
</feature>
<dbReference type="AlphaFoldDB" id="A0A1H8CG15"/>
<dbReference type="InterPro" id="IPR027417">
    <property type="entry name" value="P-loop_NTPase"/>
</dbReference>
<dbReference type="GO" id="GO:0034040">
    <property type="term" value="F:ATPase-coupled lipid transmembrane transporter activity"/>
    <property type="evidence" value="ECO:0007669"/>
    <property type="project" value="TreeGrafter"/>
</dbReference>
<dbReference type="EMBL" id="FOCE01000002">
    <property type="protein sequence ID" value="SEM93956.1"/>
    <property type="molecule type" value="Genomic_DNA"/>
</dbReference>
<evidence type="ECO:0000256" key="2">
    <source>
        <dbReference type="ARBA" id="ARBA00022840"/>
    </source>
</evidence>
<dbReference type="Pfam" id="PF00005">
    <property type="entry name" value="ABC_tran"/>
    <property type="match status" value="1"/>
</dbReference>
<protein>
    <submittedName>
        <fullName evidence="5">ABC transporter</fullName>
    </submittedName>
</protein>
<organism evidence="5 6">
    <name type="scientific">Gemmobacter aquatilis</name>
    <dbReference type="NCBI Taxonomy" id="933059"/>
    <lineage>
        <taxon>Bacteria</taxon>
        <taxon>Pseudomonadati</taxon>
        <taxon>Pseudomonadota</taxon>
        <taxon>Alphaproteobacteria</taxon>
        <taxon>Rhodobacterales</taxon>
        <taxon>Paracoccaceae</taxon>
        <taxon>Gemmobacter</taxon>
    </lineage>
</organism>
<accession>A0A1H8CG15</accession>
<evidence type="ECO:0000259" key="4">
    <source>
        <dbReference type="PROSITE" id="PS50893"/>
    </source>
</evidence>
<keyword evidence="1" id="KW-0547">Nucleotide-binding</keyword>
<dbReference type="InterPro" id="IPR003593">
    <property type="entry name" value="AAA+_ATPase"/>
</dbReference>
<evidence type="ECO:0000313" key="5">
    <source>
        <dbReference type="EMBL" id="SEM93956.1"/>
    </source>
</evidence>
<dbReference type="InterPro" id="IPR017871">
    <property type="entry name" value="ABC_transporter-like_CS"/>
</dbReference>
<dbReference type="PANTHER" id="PTHR24221">
    <property type="entry name" value="ATP-BINDING CASSETTE SUB-FAMILY B"/>
    <property type="match status" value="1"/>
</dbReference>
<dbReference type="InterPro" id="IPR039421">
    <property type="entry name" value="Type_1_exporter"/>
</dbReference>
<dbReference type="PROSITE" id="PS50893">
    <property type="entry name" value="ABC_TRANSPORTER_2"/>
    <property type="match status" value="1"/>
</dbReference>
<reference evidence="5 6" key="1">
    <citation type="submission" date="2016-10" db="EMBL/GenBank/DDBJ databases">
        <authorList>
            <person name="de Groot N.N."/>
        </authorList>
    </citation>
    <scope>NUCLEOTIDE SEQUENCE [LARGE SCALE GENOMIC DNA]</scope>
    <source>
        <strain evidence="5 6">DSM 3857</strain>
    </source>
</reference>
<dbReference type="SMART" id="SM00382">
    <property type="entry name" value="AAA"/>
    <property type="match status" value="1"/>
</dbReference>
<dbReference type="SUPFAM" id="SSF52540">
    <property type="entry name" value="P-loop containing nucleoside triphosphate hydrolases"/>
    <property type="match status" value="1"/>
</dbReference>
<dbReference type="InterPro" id="IPR003439">
    <property type="entry name" value="ABC_transporter-like_ATP-bd"/>
</dbReference>
<name>A0A1H8CG15_9RHOB</name>
<dbReference type="GO" id="GO:0016887">
    <property type="term" value="F:ATP hydrolysis activity"/>
    <property type="evidence" value="ECO:0007669"/>
    <property type="project" value="InterPro"/>
</dbReference>
<feature type="region of interest" description="Disordered" evidence="3">
    <location>
        <begin position="1"/>
        <end position="44"/>
    </location>
</feature>
<dbReference type="PROSITE" id="PS00211">
    <property type="entry name" value="ABC_TRANSPORTER_1"/>
    <property type="match status" value="1"/>
</dbReference>
<sequence length="239" mass="24063">MPPAASPPKPPRQTPPGPAPRHRRAAGAARPQPAERPDGAGRPLFAPVNARLQPGDWLALVAPSGHGKSTLLLALAGLVLAQSGQILLQGHPLADWPEGALRGTVTLVPQRPALIGGSVADNLALAAPEATPATMQAALEAVALWPALLGRGGLGCPLGAGGAGLSGGEARRLALARALLRRPALLLLDEPTEGFDAATARAVLHGIASALPDTAVLLASHRAADAMGAGQILTLRRTG</sequence>
<evidence type="ECO:0000256" key="3">
    <source>
        <dbReference type="SAM" id="MobiDB-lite"/>
    </source>
</evidence>
<evidence type="ECO:0000313" key="6">
    <source>
        <dbReference type="Proteomes" id="UP000198761"/>
    </source>
</evidence>
<dbReference type="Gene3D" id="3.40.50.300">
    <property type="entry name" value="P-loop containing nucleotide triphosphate hydrolases"/>
    <property type="match status" value="1"/>
</dbReference>
<dbReference type="STRING" id="933059.SAMN04488103_102501"/>
<keyword evidence="6" id="KW-1185">Reference proteome</keyword>
<proteinExistence type="predicted"/>
<dbReference type="RefSeq" id="WP_175482039.1">
    <property type="nucleotide sequence ID" value="NZ_FOCE01000002.1"/>
</dbReference>
<evidence type="ECO:0000256" key="1">
    <source>
        <dbReference type="ARBA" id="ARBA00022741"/>
    </source>
</evidence>
<keyword evidence="2" id="KW-0067">ATP-binding</keyword>